<dbReference type="EMBL" id="AEWJ01000054">
    <property type="protein sequence ID" value="EGD57704.1"/>
    <property type="molecule type" value="Genomic_DNA"/>
</dbReference>
<dbReference type="Proteomes" id="UP000004728">
    <property type="component" value="Unassembled WGS sequence"/>
</dbReference>
<organism evidence="2 3">
    <name type="scientific">Novosphingobium nitrogenifigens DSM 19370</name>
    <dbReference type="NCBI Taxonomy" id="983920"/>
    <lineage>
        <taxon>Bacteria</taxon>
        <taxon>Pseudomonadati</taxon>
        <taxon>Pseudomonadota</taxon>
        <taxon>Alphaproteobacteria</taxon>
        <taxon>Sphingomonadales</taxon>
        <taxon>Sphingomonadaceae</taxon>
        <taxon>Novosphingobium</taxon>
    </lineage>
</organism>
<evidence type="ECO:0008006" key="4">
    <source>
        <dbReference type="Google" id="ProtNLM"/>
    </source>
</evidence>
<name>F1ZC89_9SPHN</name>
<reference evidence="2 3" key="1">
    <citation type="journal article" date="2012" name="J. Bacteriol.">
        <title>Draft Genome Sequence of Novosphingobium nitrogenifigens Y88T.</title>
        <authorList>
            <person name="Strabala T.J."/>
            <person name="Macdonald L."/>
            <person name="Liu V."/>
            <person name="Smit A.M."/>
        </authorList>
    </citation>
    <scope>NUCLEOTIDE SEQUENCE [LARGE SCALE GENOMIC DNA]</scope>
    <source>
        <strain evidence="2 3">DSM 19370</strain>
    </source>
</reference>
<dbReference type="AlphaFoldDB" id="F1ZC89"/>
<accession>F1ZC89</accession>
<dbReference type="OrthoDB" id="9986397at2"/>
<dbReference type="InParanoid" id="F1ZC89"/>
<comment type="caution">
    <text evidence="2">The sequence shown here is derived from an EMBL/GenBank/DDBJ whole genome shotgun (WGS) entry which is preliminary data.</text>
</comment>
<feature type="transmembrane region" description="Helical" evidence="1">
    <location>
        <begin position="20"/>
        <end position="44"/>
    </location>
</feature>
<dbReference type="PROSITE" id="PS51257">
    <property type="entry name" value="PROKAR_LIPOPROTEIN"/>
    <property type="match status" value="1"/>
</dbReference>
<gene>
    <name evidence="2" type="ORF">Y88_3030</name>
</gene>
<protein>
    <recommendedName>
        <fullName evidence="4">Lipoprotein</fullName>
    </recommendedName>
</protein>
<keyword evidence="1" id="KW-0812">Transmembrane</keyword>
<dbReference type="HOGENOM" id="CLU_2001498_0_0_5"/>
<keyword evidence="1" id="KW-0472">Membrane</keyword>
<proteinExistence type="predicted"/>
<keyword evidence="3" id="KW-1185">Reference proteome</keyword>
<evidence type="ECO:0000313" key="2">
    <source>
        <dbReference type="EMBL" id="EGD57704.1"/>
    </source>
</evidence>
<evidence type="ECO:0000313" key="3">
    <source>
        <dbReference type="Proteomes" id="UP000004728"/>
    </source>
</evidence>
<evidence type="ECO:0000256" key="1">
    <source>
        <dbReference type="SAM" id="Phobius"/>
    </source>
</evidence>
<keyword evidence="1" id="KW-1133">Transmembrane helix</keyword>
<sequence>MVPAVRLRPDGSPIERARVMLGLLASLVFVTAGCTSVAVIGSSVRGALPAIRRIVAEHGSIAQDRVFLYTLIETPRHDGTPPPRVEAPAARPEHAFAQPAFAGVARGAIKRRRQAFPAPLRAAA</sequence>